<accession>A0A5J4KPM8</accession>
<dbReference type="PANTHER" id="PTHR11487">
    <property type="entry name" value="THIOESTERASE"/>
    <property type="match status" value="1"/>
</dbReference>
<keyword evidence="4" id="KW-1185">Reference proteome</keyword>
<gene>
    <name evidence="3" type="ORF">KDW_58300</name>
</gene>
<evidence type="ECO:0000256" key="1">
    <source>
        <dbReference type="ARBA" id="ARBA00007169"/>
    </source>
</evidence>
<protein>
    <submittedName>
        <fullName evidence="3">Thioesterase</fullName>
    </submittedName>
</protein>
<evidence type="ECO:0000259" key="2">
    <source>
        <dbReference type="Pfam" id="PF00975"/>
    </source>
</evidence>
<feature type="domain" description="Thioesterase" evidence="2">
    <location>
        <begin position="24"/>
        <end position="248"/>
    </location>
</feature>
<dbReference type="Gene3D" id="3.40.50.1820">
    <property type="entry name" value="alpha/beta hydrolase"/>
    <property type="match status" value="1"/>
</dbReference>
<evidence type="ECO:0000313" key="4">
    <source>
        <dbReference type="Proteomes" id="UP000326912"/>
    </source>
</evidence>
<organism evidence="3 4">
    <name type="scientific">Dictyobacter vulcani</name>
    <dbReference type="NCBI Taxonomy" id="2607529"/>
    <lineage>
        <taxon>Bacteria</taxon>
        <taxon>Bacillati</taxon>
        <taxon>Chloroflexota</taxon>
        <taxon>Ktedonobacteria</taxon>
        <taxon>Ktedonobacterales</taxon>
        <taxon>Dictyobacteraceae</taxon>
        <taxon>Dictyobacter</taxon>
    </lineage>
</organism>
<dbReference type="EMBL" id="BKZW01000004">
    <property type="protein sequence ID" value="GER91668.1"/>
    <property type="molecule type" value="Genomic_DNA"/>
</dbReference>
<dbReference type="GO" id="GO:0008610">
    <property type="term" value="P:lipid biosynthetic process"/>
    <property type="evidence" value="ECO:0007669"/>
    <property type="project" value="TreeGrafter"/>
</dbReference>
<dbReference type="Pfam" id="PF00975">
    <property type="entry name" value="Thioesterase"/>
    <property type="match status" value="1"/>
</dbReference>
<dbReference type="InterPro" id="IPR001031">
    <property type="entry name" value="Thioesterase"/>
</dbReference>
<reference evidence="3 4" key="1">
    <citation type="submission" date="2019-10" db="EMBL/GenBank/DDBJ databases">
        <title>Dictyobacter vulcani sp. nov., within the class Ktedonobacteria, isolated from soil of volcanic Mt. Zao.</title>
        <authorList>
            <person name="Zheng Y."/>
            <person name="Wang C.M."/>
            <person name="Sakai Y."/>
            <person name="Abe K."/>
            <person name="Yokota A."/>
            <person name="Yabe S."/>
        </authorList>
    </citation>
    <scope>NUCLEOTIDE SEQUENCE [LARGE SCALE GENOMIC DNA]</scope>
    <source>
        <strain evidence="3 4">W12</strain>
    </source>
</reference>
<proteinExistence type="inferred from homology"/>
<comment type="similarity">
    <text evidence="1">Belongs to the thioesterase family.</text>
</comment>
<dbReference type="RefSeq" id="WP_151759291.1">
    <property type="nucleotide sequence ID" value="NZ_BKZW01000004.1"/>
</dbReference>
<dbReference type="InterPro" id="IPR029058">
    <property type="entry name" value="AB_hydrolase_fold"/>
</dbReference>
<dbReference type="SUPFAM" id="SSF53474">
    <property type="entry name" value="alpha/beta-Hydrolases"/>
    <property type="match status" value="1"/>
</dbReference>
<dbReference type="Proteomes" id="UP000326912">
    <property type="component" value="Unassembled WGS sequence"/>
</dbReference>
<comment type="caution">
    <text evidence="3">The sequence shown here is derived from an EMBL/GenBank/DDBJ whole genome shotgun (WGS) entry which is preliminary data.</text>
</comment>
<evidence type="ECO:0000313" key="3">
    <source>
        <dbReference type="EMBL" id="GER91668.1"/>
    </source>
</evidence>
<dbReference type="PANTHER" id="PTHR11487:SF0">
    <property type="entry name" value="S-ACYL FATTY ACID SYNTHASE THIOESTERASE, MEDIUM CHAIN"/>
    <property type="match status" value="1"/>
</dbReference>
<name>A0A5J4KPM8_9CHLR</name>
<sequence>MSSQPKGKAWLSFPQQPRHDTRVRLFCLPYAGGGASIYNRWAAELPAQIEVCAVQLPGRENRFAERPFTNLNQLVEALVPVLKPYLDVPFAFFGHSMGSLISFELARALRNQLALEPEYLFVSGHRAPQLPSERKTLHTLSTPEFICEVRELNGTPDEVLQSAELLELFLPLLRADFELCETYSCEVQEKLSCPIVAFGGLQDEDVPRAALEGWHEQTSGHFCRRFFYGDHFFLHQHRGHLTKFISQKLLSQDSACQRCGVARGLAS</sequence>
<dbReference type="InterPro" id="IPR012223">
    <property type="entry name" value="TEII"/>
</dbReference>
<dbReference type="AlphaFoldDB" id="A0A5J4KPM8"/>